<keyword evidence="2 6" id="KW-0812">Transmembrane</keyword>
<evidence type="ECO:0000256" key="5">
    <source>
        <dbReference type="SAM" id="MobiDB-lite"/>
    </source>
</evidence>
<evidence type="ECO:0000256" key="4">
    <source>
        <dbReference type="ARBA" id="ARBA00023136"/>
    </source>
</evidence>
<evidence type="ECO:0008006" key="10">
    <source>
        <dbReference type="Google" id="ProtNLM"/>
    </source>
</evidence>
<gene>
    <name evidence="8" type="ORF">INT43_004362</name>
</gene>
<reference evidence="8" key="1">
    <citation type="submission" date="2020-12" db="EMBL/GenBank/DDBJ databases">
        <title>Metabolic potential, ecology and presence of endohyphal bacteria is reflected in genomic diversity of Mucoromycotina.</title>
        <authorList>
            <person name="Muszewska A."/>
            <person name="Okrasinska A."/>
            <person name="Steczkiewicz K."/>
            <person name="Drgas O."/>
            <person name="Orlowska M."/>
            <person name="Perlinska-Lenart U."/>
            <person name="Aleksandrzak-Piekarczyk T."/>
            <person name="Szatraj K."/>
            <person name="Zielenkiewicz U."/>
            <person name="Pilsyk S."/>
            <person name="Malc E."/>
            <person name="Mieczkowski P."/>
            <person name="Kruszewska J.S."/>
            <person name="Biernat P."/>
            <person name="Pawlowska J."/>
        </authorList>
    </citation>
    <scope>NUCLEOTIDE SEQUENCE</scope>
    <source>
        <strain evidence="8">WA0000067209</strain>
    </source>
</reference>
<keyword evidence="3 6" id="KW-1133">Transmembrane helix</keyword>
<keyword evidence="7" id="KW-0732">Signal</keyword>
<feature type="transmembrane region" description="Helical" evidence="6">
    <location>
        <begin position="140"/>
        <end position="162"/>
    </location>
</feature>
<dbReference type="AlphaFoldDB" id="A0A8H7UCC1"/>
<dbReference type="GO" id="GO:0016020">
    <property type="term" value="C:membrane"/>
    <property type="evidence" value="ECO:0007669"/>
    <property type="project" value="UniProtKB-SubCell"/>
</dbReference>
<dbReference type="EMBL" id="JAEPQZ010000013">
    <property type="protein sequence ID" value="KAG2174339.1"/>
    <property type="molecule type" value="Genomic_DNA"/>
</dbReference>
<evidence type="ECO:0000313" key="8">
    <source>
        <dbReference type="EMBL" id="KAG2174339.1"/>
    </source>
</evidence>
<feature type="compositionally biased region" description="Polar residues" evidence="5">
    <location>
        <begin position="400"/>
        <end position="411"/>
    </location>
</feature>
<dbReference type="PANTHER" id="PTHR15549">
    <property type="entry name" value="PAIRED IMMUNOGLOBULIN-LIKE TYPE 2 RECEPTOR"/>
    <property type="match status" value="1"/>
</dbReference>
<dbReference type="GO" id="GO:0071944">
    <property type="term" value="C:cell periphery"/>
    <property type="evidence" value="ECO:0007669"/>
    <property type="project" value="UniProtKB-ARBA"/>
</dbReference>
<keyword evidence="4 6" id="KW-0472">Membrane</keyword>
<organism evidence="8 9">
    <name type="scientific">Mortierella isabellina</name>
    <name type="common">Filamentous fungus</name>
    <name type="synonym">Umbelopsis isabellina</name>
    <dbReference type="NCBI Taxonomy" id="91625"/>
    <lineage>
        <taxon>Eukaryota</taxon>
        <taxon>Fungi</taxon>
        <taxon>Fungi incertae sedis</taxon>
        <taxon>Mucoromycota</taxon>
        <taxon>Mucoromycotina</taxon>
        <taxon>Umbelopsidomycetes</taxon>
        <taxon>Umbelopsidales</taxon>
        <taxon>Umbelopsidaceae</taxon>
        <taxon>Umbelopsis</taxon>
    </lineage>
</organism>
<evidence type="ECO:0000256" key="1">
    <source>
        <dbReference type="ARBA" id="ARBA00004167"/>
    </source>
</evidence>
<protein>
    <recommendedName>
        <fullName evidence="10">Mid2 domain-containing protein</fullName>
    </recommendedName>
</protein>
<dbReference type="Proteomes" id="UP000654370">
    <property type="component" value="Unassembled WGS sequence"/>
</dbReference>
<evidence type="ECO:0000313" key="9">
    <source>
        <dbReference type="Proteomes" id="UP000654370"/>
    </source>
</evidence>
<feature type="compositionally biased region" description="Low complexity" evidence="5">
    <location>
        <begin position="26"/>
        <end position="125"/>
    </location>
</feature>
<sequence>MKLYWLFISVVCVLQVAGQQAPPDRTTTTSTRIPSTTTAPSPSSTTTSSPPTTTTSSLPPTTTTTSSIPSTTTTSSIPSTTTSSTSSTHSTTTTSSTSTQPTTSQLSSATSATTATSSTPVSTPTFGNHDTGTSLSGGSIAGIVIGCVAGLALLGLLAFCCIGKRRRHLQDEDYLRSTNYADDPPTEMKEQVGEAPVAGFSPAAAYRQQHSMYPQPEDEWGQQDFTRQRSMRYTTSPYGQQQYQEQSPFETPHMHEGQYIGHPSDRYADPSSYQNPNTPTREPFNSLHGAGTGAAAGASAAGLAAMAYNHNQQPQYDSKHQYDGNDQYGNQAQYDQYNDNSAGDDLVAHNDQYEGEATSSSLHRPDEARSISPQRDEPQSLPPPHGLGNRWDLYNYAYTPPSTSPNLGPKK</sequence>
<dbReference type="OrthoDB" id="2431721at2759"/>
<comment type="caution">
    <text evidence="8">The sequence shown here is derived from an EMBL/GenBank/DDBJ whole genome shotgun (WGS) entry which is preliminary data.</text>
</comment>
<feature type="chain" id="PRO_5034866977" description="Mid2 domain-containing protein" evidence="7">
    <location>
        <begin position="19"/>
        <end position="411"/>
    </location>
</feature>
<evidence type="ECO:0000256" key="2">
    <source>
        <dbReference type="ARBA" id="ARBA00022692"/>
    </source>
</evidence>
<feature type="signal peptide" evidence="7">
    <location>
        <begin position="1"/>
        <end position="18"/>
    </location>
</feature>
<feature type="compositionally biased region" description="Polar residues" evidence="5">
    <location>
        <begin position="327"/>
        <end position="341"/>
    </location>
</feature>
<evidence type="ECO:0000256" key="6">
    <source>
        <dbReference type="SAM" id="Phobius"/>
    </source>
</evidence>
<keyword evidence="9" id="KW-1185">Reference proteome</keyword>
<proteinExistence type="predicted"/>
<dbReference type="InterPro" id="IPR051694">
    <property type="entry name" value="Immunoregulatory_rcpt-like"/>
</dbReference>
<feature type="region of interest" description="Disordered" evidence="5">
    <location>
        <begin position="315"/>
        <end position="411"/>
    </location>
</feature>
<feature type="region of interest" description="Disordered" evidence="5">
    <location>
        <begin position="252"/>
        <end position="294"/>
    </location>
</feature>
<feature type="region of interest" description="Disordered" evidence="5">
    <location>
        <begin position="19"/>
        <end position="130"/>
    </location>
</feature>
<feature type="compositionally biased region" description="Basic and acidic residues" evidence="5">
    <location>
        <begin position="363"/>
        <end position="378"/>
    </location>
</feature>
<accession>A0A8H7UCC1</accession>
<evidence type="ECO:0000256" key="3">
    <source>
        <dbReference type="ARBA" id="ARBA00022989"/>
    </source>
</evidence>
<feature type="compositionally biased region" description="Polar residues" evidence="5">
    <location>
        <begin position="271"/>
        <end position="280"/>
    </location>
</feature>
<name>A0A8H7UCC1_MORIS</name>
<evidence type="ECO:0000256" key="7">
    <source>
        <dbReference type="SAM" id="SignalP"/>
    </source>
</evidence>
<comment type="subcellular location">
    <subcellularLocation>
        <location evidence="1">Membrane</location>
        <topology evidence="1">Single-pass membrane protein</topology>
    </subcellularLocation>
</comment>